<accession>A0ABY2X972</accession>
<dbReference type="NCBIfam" id="TIGR03558">
    <property type="entry name" value="oxido_grp_1"/>
    <property type="match status" value="1"/>
</dbReference>
<dbReference type="InterPro" id="IPR050766">
    <property type="entry name" value="Bact_Lucif_Oxidored"/>
</dbReference>
<dbReference type="InterPro" id="IPR011251">
    <property type="entry name" value="Luciferase-like_dom"/>
</dbReference>
<dbReference type="Pfam" id="PF00296">
    <property type="entry name" value="Bac_luciferase"/>
    <property type="match status" value="1"/>
</dbReference>
<dbReference type="RefSeq" id="WP_138863488.1">
    <property type="nucleotide sequence ID" value="NZ_VCPC01000002.1"/>
</dbReference>
<dbReference type="Proteomes" id="UP001191082">
    <property type="component" value="Unassembled WGS sequence"/>
</dbReference>
<comment type="similarity">
    <text evidence="1">To bacterial alkanal monooxygenase alpha and beta chains.</text>
</comment>
<dbReference type="InterPro" id="IPR036661">
    <property type="entry name" value="Luciferase-like_sf"/>
</dbReference>
<gene>
    <name evidence="3" type="ORF">FGK64_09045</name>
</gene>
<proteinExistence type="predicted"/>
<dbReference type="SUPFAM" id="SSF51679">
    <property type="entry name" value="Bacterial luciferase-like"/>
    <property type="match status" value="1"/>
</dbReference>
<name>A0ABY2X972_9RHOB</name>
<dbReference type="PANTHER" id="PTHR30137">
    <property type="entry name" value="LUCIFERASE-LIKE MONOOXYGENASE"/>
    <property type="match status" value="1"/>
</dbReference>
<dbReference type="Gene3D" id="3.20.20.30">
    <property type="entry name" value="Luciferase-like domain"/>
    <property type="match status" value="1"/>
</dbReference>
<comment type="caution">
    <text evidence="3">The sequence shown here is derived from an EMBL/GenBank/DDBJ whole genome shotgun (WGS) entry which is preliminary data.</text>
</comment>
<feature type="domain" description="Luciferase-like" evidence="2">
    <location>
        <begin position="3"/>
        <end position="228"/>
    </location>
</feature>
<dbReference type="PANTHER" id="PTHR30137:SF6">
    <property type="entry name" value="LUCIFERASE-LIKE MONOOXYGENASE"/>
    <property type="match status" value="1"/>
</dbReference>
<organism evidence="3 4">
    <name type="scientific">Arenibacterium halophilum</name>
    <dbReference type="NCBI Taxonomy" id="2583821"/>
    <lineage>
        <taxon>Bacteria</taxon>
        <taxon>Pseudomonadati</taxon>
        <taxon>Pseudomonadota</taxon>
        <taxon>Alphaproteobacteria</taxon>
        <taxon>Rhodobacterales</taxon>
        <taxon>Paracoccaceae</taxon>
        <taxon>Arenibacterium</taxon>
    </lineage>
</organism>
<sequence>MPRFSVLDLSPVSEGGSAATSLSNTVALARHAEALGFTRYWLAEHHNMPGIASAATSVVIGQVLAHTDRIRVGAGGIMLPNHAPLVIAEQFGTLATMYPDRVDLGLGRAPGTDGRTAWALRRNMSQQDDFPRDVVELMGFLGDPAPDQPVRAFPGAGTRVPVYILGSSLYGAELAAQLGLPYAFASHFAPAALDSAVQVYRQHFKPSAVLDAPYFMLAVNVFGAEDEATGRYLKSSMQLGFARLRSGQPGPLPRPVDNIADHVDPAMLRMVDQALSVSVSGPVDSVHRGITELIDRYAPDEIIFNGQIHDHAARLRSFEIAAEAMGRIAEPQSKTRERTHT</sequence>
<dbReference type="InterPro" id="IPR019949">
    <property type="entry name" value="CmoO-like"/>
</dbReference>
<reference evidence="3 4" key="1">
    <citation type="submission" date="2019-05" db="EMBL/GenBank/DDBJ databases">
        <title>Marivita sp. nov. isolated from sea sediment.</title>
        <authorList>
            <person name="Kim W."/>
        </authorList>
    </citation>
    <scope>NUCLEOTIDE SEQUENCE [LARGE SCALE GENOMIC DNA]</scope>
    <source>
        <strain evidence="3 4">CAU 1492</strain>
    </source>
</reference>
<keyword evidence="4" id="KW-1185">Reference proteome</keyword>
<dbReference type="EMBL" id="VCPC01000002">
    <property type="protein sequence ID" value="TMV12932.1"/>
    <property type="molecule type" value="Genomic_DNA"/>
</dbReference>
<evidence type="ECO:0000313" key="4">
    <source>
        <dbReference type="Proteomes" id="UP001191082"/>
    </source>
</evidence>
<protein>
    <submittedName>
        <fullName evidence="3">LLM class flavin-dependent oxidoreductase</fullName>
    </submittedName>
</protein>
<evidence type="ECO:0000256" key="1">
    <source>
        <dbReference type="ARBA" id="ARBA00007789"/>
    </source>
</evidence>
<evidence type="ECO:0000259" key="2">
    <source>
        <dbReference type="Pfam" id="PF00296"/>
    </source>
</evidence>
<evidence type="ECO:0000313" key="3">
    <source>
        <dbReference type="EMBL" id="TMV12932.1"/>
    </source>
</evidence>